<dbReference type="OrthoDB" id="1683039at2759"/>
<dbReference type="GeneID" id="19016519"/>
<reference evidence="1 2" key="1">
    <citation type="submission" date="2011-10" db="EMBL/GenBank/DDBJ databases">
        <authorList>
            <person name="Genoscope - CEA"/>
        </authorList>
    </citation>
    <scope>NUCLEOTIDE SEQUENCE [LARGE SCALE GENOMIC DNA]</scope>
    <source>
        <strain evidence="1 2">RCC 1105</strain>
    </source>
</reference>
<keyword evidence="2" id="KW-1185">Reference proteome</keyword>
<proteinExistence type="predicted"/>
<sequence>MSEFSPRTPEEVFQNFKGRQAGINKALNDDVVRARASEPRSLFFFSFSNSRLKIRV</sequence>
<evidence type="ECO:0000313" key="1">
    <source>
        <dbReference type="EMBL" id="CCO16238.1"/>
    </source>
</evidence>
<protein>
    <submittedName>
        <fullName evidence="1">Uncharacterized protein</fullName>
    </submittedName>
</protein>
<dbReference type="AlphaFoldDB" id="K8F3W8"/>
<gene>
    <name evidence="1" type="ORF">Bathy04g04930</name>
</gene>
<accession>K8F3W8</accession>
<dbReference type="Proteomes" id="UP000198341">
    <property type="component" value="Chromosome 4"/>
</dbReference>
<evidence type="ECO:0000313" key="2">
    <source>
        <dbReference type="Proteomes" id="UP000198341"/>
    </source>
</evidence>
<name>K8F3W8_9CHLO</name>
<dbReference type="RefSeq" id="XP_007513713.1">
    <property type="nucleotide sequence ID" value="XM_007513651.1"/>
</dbReference>
<dbReference type="KEGG" id="bpg:Bathy04g04930"/>
<dbReference type="EMBL" id="FO082275">
    <property type="protein sequence ID" value="CCO16238.1"/>
    <property type="molecule type" value="Genomic_DNA"/>
</dbReference>
<organism evidence="1 2">
    <name type="scientific">Bathycoccus prasinos</name>
    <dbReference type="NCBI Taxonomy" id="41875"/>
    <lineage>
        <taxon>Eukaryota</taxon>
        <taxon>Viridiplantae</taxon>
        <taxon>Chlorophyta</taxon>
        <taxon>Mamiellophyceae</taxon>
        <taxon>Mamiellales</taxon>
        <taxon>Bathycoccaceae</taxon>
        <taxon>Bathycoccus</taxon>
    </lineage>
</organism>